<organism evidence="1 2">
    <name type="scientific">Lactobacillus gasseri (strain ATCC 33323 / DSM 20243 / BCRC 14619 / CIP 102991 / JCM 1131 / KCTC 3163 / NCIMB 11718 / NCTC 13722 / AM63)</name>
    <dbReference type="NCBI Taxonomy" id="324831"/>
    <lineage>
        <taxon>Bacteria</taxon>
        <taxon>Bacillati</taxon>
        <taxon>Bacillota</taxon>
        <taxon>Bacilli</taxon>
        <taxon>Lactobacillales</taxon>
        <taxon>Lactobacillaceae</taxon>
        <taxon>Lactobacillus</taxon>
    </lineage>
</organism>
<dbReference type="EMBL" id="CP000413">
    <property type="protein sequence ID" value="ABJ60316.1"/>
    <property type="molecule type" value="Genomic_DNA"/>
</dbReference>
<evidence type="ECO:0000313" key="1">
    <source>
        <dbReference type="EMBL" id="ABJ60316.1"/>
    </source>
</evidence>
<sequence>MYTIIYSDHFTTSLINEISYWKNNLLLSDKEITKYISLIYHNIQLLSDFPYLYQDVHQKYQLDKPTYKITIGKKYAIFCRVSEKNRTIIIGSFFSNKQMRLEF</sequence>
<dbReference type="KEGG" id="lga:LGAS_0928"/>
<accession>A0A805ZZ12</accession>
<dbReference type="AlphaFoldDB" id="A0A805ZZ12"/>
<name>A0A805ZZ12_LACGA</name>
<evidence type="ECO:0000313" key="2">
    <source>
        <dbReference type="Proteomes" id="UP000000664"/>
    </source>
</evidence>
<dbReference type="Gene3D" id="3.30.2310.20">
    <property type="entry name" value="RelE-like"/>
    <property type="match status" value="1"/>
</dbReference>
<evidence type="ECO:0008006" key="3">
    <source>
        <dbReference type="Google" id="ProtNLM"/>
    </source>
</evidence>
<reference evidence="1 2" key="1">
    <citation type="journal article" date="2006" name="Proc. Natl. Acad. Sci. U.S.A.">
        <title>Comparative genomics of the lactic acid bacteria.</title>
        <authorList>
            <person name="Makarova K."/>
            <person name="Slesarev A."/>
            <person name="Wolf Y."/>
            <person name="Sorokin A."/>
            <person name="Mirkin B."/>
            <person name="Koonin E."/>
            <person name="Pavlov A."/>
            <person name="Pavlova N."/>
            <person name="Karamychev V."/>
            <person name="Polouchine N."/>
            <person name="Shakhova V."/>
            <person name="Grigoriev I."/>
            <person name="Lou Y."/>
            <person name="Rohksar D."/>
            <person name="Lucas S."/>
            <person name="Huang K."/>
            <person name="Goodstein D.M."/>
            <person name="Hawkins T."/>
            <person name="Plengvidhya V."/>
            <person name="Welker D."/>
            <person name="Hughes J."/>
            <person name="Goh Y."/>
            <person name="Benson A."/>
            <person name="Baldwin K."/>
            <person name="Lee J.H."/>
            <person name="Diaz-Muniz I."/>
            <person name="Dosti B."/>
            <person name="Smeianov V."/>
            <person name="Wechter W."/>
            <person name="Barabote R."/>
            <person name="Lorca G."/>
            <person name="Altermann E."/>
            <person name="Barrangou R."/>
            <person name="Ganesan B."/>
            <person name="Xie Y."/>
            <person name="Rawsthorne H."/>
            <person name="Tamir D."/>
            <person name="Parker C."/>
            <person name="Breidt F."/>
            <person name="Broadbent J."/>
            <person name="Hutkins R."/>
            <person name="O'Sullivan D."/>
            <person name="Steele J."/>
            <person name="Unlu G."/>
            <person name="Saier M."/>
            <person name="Klaenhammer T."/>
            <person name="Richardson P."/>
            <person name="Kozyavkin S."/>
            <person name="Weimer B."/>
            <person name="Mills D."/>
        </authorList>
    </citation>
    <scope>NUCLEOTIDE SEQUENCE [LARGE SCALE GENOMIC DNA]</scope>
    <source>
        <strain evidence="2">ATCC 33323 / DSM 20243 / BCRC 14619 / CIP 102991 / JCM 1131 / KCTC 3163 / NCIMB 11718 / NCTC 13722 / AM63</strain>
    </source>
</reference>
<dbReference type="Proteomes" id="UP000000664">
    <property type="component" value="Chromosome"/>
</dbReference>
<dbReference type="InterPro" id="IPR035093">
    <property type="entry name" value="RelE/ParE_toxin_dom_sf"/>
</dbReference>
<proteinExistence type="predicted"/>
<protein>
    <recommendedName>
        <fullName evidence="3">Type II toxin-antitoxin system RelE/ParE family toxin</fullName>
    </recommendedName>
</protein>
<gene>
    <name evidence="1" type="ordered locus">LGAS_0928</name>
</gene>